<accession>A0A5Q2N087</accession>
<keyword evidence="4" id="KW-1185">Reference proteome</keyword>
<proteinExistence type="predicted"/>
<keyword evidence="1" id="KW-0732">Signal</keyword>
<gene>
    <name evidence="3" type="ORF">FTV88_1037</name>
</gene>
<evidence type="ECO:0000313" key="4">
    <source>
        <dbReference type="Proteomes" id="UP000366051"/>
    </source>
</evidence>
<dbReference type="Gene3D" id="3.30.457.10">
    <property type="entry name" value="Copper amine oxidase-like, N-terminal domain"/>
    <property type="match status" value="2"/>
</dbReference>
<dbReference type="InterPro" id="IPR012854">
    <property type="entry name" value="Cu_amine_oxidase-like_N"/>
</dbReference>
<protein>
    <submittedName>
        <fullName evidence="3">Copper amine oxidase N-terminal domain-containing protein</fullName>
    </submittedName>
</protein>
<dbReference type="Pfam" id="PF07833">
    <property type="entry name" value="Cu_amine_oxidN1"/>
    <property type="match status" value="1"/>
</dbReference>
<evidence type="ECO:0000313" key="3">
    <source>
        <dbReference type="EMBL" id="QGG47189.1"/>
    </source>
</evidence>
<dbReference type="SUPFAM" id="SSF55383">
    <property type="entry name" value="Copper amine oxidase, domain N"/>
    <property type="match status" value="2"/>
</dbReference>
<evidence type="ECO:0000256" key="1">
    <source>
        <dbReference type="SAM" id="SignalP"/>
    </source>
</evidence>
<dbReference type="Proteomes" id="UP000366051">
    <property type="component" value="Chromosome"/>
</dbReference>
<dbReference type="KEGG" id="hcv:FTV88_1037"/>
<dbReference type="AlphaFoldDB" id="A0A5Q2N087"/>
<sequence>MISKANKKMLAIVTAFMFMFTVFAPVGLVGEAEAASKNRVDRVVYVDKDEDFNALPRVPYLIIQDEDGDFSNGERFRLQLPGSAEWNLATGTDTATTTAAVASDGIHVTSGTVNYTIRAISDQVVDVTFNSGDISGNTFHIPLNVDLDNASGEIKVTINPMDSALSSGSFTFAVVEAGGTIATVSDKEDVTRGPAREGATITLDETRIGALSGEQVFRLRLPSGFEWVTTGSGTVTEANAYNFGNGSVEPDVTIHTTNNTRTIELRVNVAAPSEVSRGYITIDPVFNVTRDANMGDVKVDLLSTRGDITAISGLVIAEYLEHGVTISIDEAREFLAGRASVENLGNLDEEEYTTATITIEQTGSNALLNGRIVEFELPSWVKVAAEDDATNEQIFNAIFDSNGQTVFNNFWINSDRNKFEVNVNTPNTNDIELELPLIIEADKTGDIHLNVKGAGLNEQNLLVGKALAPVQVDIKVADVRLGVQQQSAPDIVITENEAGALMERGYLVVNFRDHNGLRFDNADFVVTAGDLEIDVDASSVQNERLLIYIDTESTVPSTIKVTNIELTVNRMAPEGPVRVDVGGNALIGYVSEENGVFTNNESDFNGRVLRTVFANVITPAPGEVRATASFSIGSTSYTVDGVEKQMDAMPYIKNDRTFLPLRYVAEALGVNENNIMWNQSSQTATIIKGDRVVSVQIGNYAMTVNGTTLYMDVAPEITGDRTYLPLRFIGQALGANLEWVAETQTAIVKQ</sequence>
<reference evidence="4" key="1">
    <citation type="submission" date="2019-11" db="EMBL/GenBank/DDBJ databases">
        <title>Genome sequence of Heliorestis convoluta strain HH, an alkaliphilic and minimalistic phototrophic bacterium from a soda lake in Egypt.</title>
        <authorList>
            <person name="Dewey E.D."/>
            <person name="Stokes L.M."/>
            <person name="Burchell B.M."/>
            <person name="Shaffer K.N."/>
            <person name="Huntington A.M."/>
            <person name="Baker J.M."/>
            <person name="Nadendla S."/>
            <person name="Giglio M.G."/>
            <person name="Touchman J.W."/>
            <person name="Blankenship R.E."/>
            <person name="Madigan M.T."/>
            <person name="Sattley W.M."/>
        </authorList>
    </citation>
    <scope>NUCLEOTIDE SEQUENCE [LARGE SCALE GENOMIC DNA]</scope>
    <source>
        <strain evidence="4">HH</strain>
    </source>
</reference>
<organism evidence="3 4">
    <name type="scientific">Heliorestis convoluta</name>
    <dbReference type="NCBI Taxonomy" id="356322"/>
    <lineage>
        <taxon>Bacteria</taxon>
        <taxon>Bacillati</taxon>
        <taxon>Bacillota</taxon>
        <taxon>Clostridia</taxon>
        <taxon>Eubacteriales</taxon>
        <taxon>Heliobacteriaceae</taxon>
        <taxon>Heliorestis</taxon>
    </lineage>
</organism>
<name>A0A5Q2N087_9FIRM</name>
<feature type="domain" description="Copper amine oxidase-like N-terminal" evidence="2">
    <location>
        <begin position="638"/>
        <end position="747"/>
    </location>
</feature>
<evidence type="ECO:0000259" key="2">
    <source>
        <dbReference type="Pfam" id="PF07833"/>
    </source>
</evidence>
<dbReference type="OrthoDB" id="2023214at2"/>
<dbReference type="RefSeq" id="WP_153724622.1">
    <property type="nucleotide sequence ID" value="NZ_CP045875.1"/>
</dbReference>
<feature type="signal peptide" evidence="1">
    <location>
        <begin position="1"/>
        <end position="24"/>
    </location>
</feature>
<dbReference type="EMBL" id="CP045875">
    <property type="protein sequence ID" value="QGG47189.1"/>
    <property type="molecule type" value="Genomic_DNA"/>
</dbReference>
<dbReference type="InterPro" id="IPR036582">
    <property type="entry name" value="Mao_N_sf"/>
</dbReference>
<feature type="chain" id="PRO_5039533282" evidence="1">
    <location>
        <begin position="25"/>
        <end position="750"/>
    </location>
</feature>